<keyword evidence="1" id="KW-0812">Transmembrane</keyword>
<keyword evidence="3" id="KW-1185">Reference proteome</keyword>
<sequence>MFGSSKHIQDGVLLLLNNNWRKPWAVRPLRPVYLRGGDLVVQERFVSFPPLLPPPKLDPRSISAISALGLKKRCGSAAQPVWLARWCTSTLLEPFGLPLDNVCRRIRIAVTLRDMRWLGPALNGSLITGVVVIFVVVQHPRVFGIVDKFRVRQWYYSVIFGERLRPPGSIPLSQSSIDIIFPHLLGKRMVLRNRFIHRLLWGPGAKALARWMGH</sequence>
<dbReference type="EMBL" id="JACGCI010000163">
    <property type="protein sequence ID" value="KAF6742892.1"/>
    <property type="molecule type" value="Genomic_DNA"/>
</dbReference>
<gene>
    <name evidence="2" type="ORF">DFP72DRAFT_859732</name>
</gene>
<protein>
    <submittedName>
        <fullName evidence="2">Uncharacterized protein</fullName>
    </submittedName>
</protein>
<dbReference type="AlphaFoldDB" id="A0A8H6LW34"/>
<evidence type="ECO:0000256" key="1">
    <source>
        <dbReference type="SAM" id="Phobius"/>
    </source>
</evidence>
<organism evidence="2 3">
    <name type="scientific">Ephemerocybe angulata</name>
    <dbReference type="NCBI Taxonomy" id="980116"/>
    <lineage>
        <taxon>Eukaryota</taxon>
        <taxon>Fungi</taxon>
        <taxon>Dikarya</taxon>
        <taxon>Basidiomycota</taxon>
        <taxon>Agaricomycotina</taxon>
        <taxon>Agaricomycetes</taxon>
        <taxon>Agaricomycetidae</taxon>
        <taxon>Agaricales</taxon>
        <taxon>Agaricineae</taxon>
        <taxon>Psathyrellaceae</taxon>
        <taxon>Ephemerocybe</taxon>
    </lineage>
</organism>
<proteinExistence type="predicted"/>
<keyword evidence="1" id="KW-0472">Membrane</keyword>
<evidence type="ECO:0000313" key="2">
    <source>
        <dbReference type="EMBL" id="KAF6742892.1"/>
    </source>
</evidence>
<accession>A0A8H6LW34</accession>
<feature type="transmembrane region" description="Helical" evidence="1">
    <location>
        <begin position="117"/>
        <end position="137"/>
    </location>
</feature>
<name>A0A8H6LW34_9AGAR</name>
<evidence type="ECO:0000313" key="3">
    <source>
        <dbReference type="Proteomes" id="UP000521943"/>
    </source>
</evidence>
<comment type="caution">
    <text evidence="2">The sequence shown here is derived from an EMBL/GenBank/DDBJ whole genome shotgun (WGS) entry which is preliminary data.</text>
</comment>
<reference evidence="2 3" key="1">
    <citation type="submission" date="2020-07" db="EMBL/GenBank/DDBJ databases">
        <title>Comparative genomics of pyrophilous fungi reveals a link between fire events and developmental genes.</title>
        <authorList>
            <consortium name="DOE Joint Genome Institute"/>
            <person name="Steindorff A.S."/>
            <person name="Carver A."/>
            <person name="Calhoun S."/>
            <person name="Stillman K."/>
            <person name="Liu H."/>
            <person name="Lipzen A."/>
            <person name="Pangilinan J."/>
            <person name="Labutti K."/>
            <person name="Bruns T.D."/>
            <person name="Grigoriev I.V."/>
        </authorList>
    </citation>
    <scope>NUCLEOTIDE SEQUENCE [LARGE SCALE GENOMIC DNA]</scope>
    <source>
        <strain evidence="2 3">CBS 144469</strain>
    </source>
</reference>
<keyword evidence="1" id="KW-1133">Transmembrane helix</keyword>
<dbReference type="Proteomes" id="UP000521943">
    <property type="component" value="Unassembled WGS sequence"/>
</dbReference>